<name>A0A3M7SA04_BRAPC</name>
<keyword evidence="2" id="KW-1185">Reference proteome</keyword>
<dbReference type="AlphaFoldDB" id="A0A3M7SA04"/>
<organism evidence="1 2">
    <name type="scientific">Brachionus plicatilis</name>
    <name type="common">Marine rotifer</name>
    <name type="synonym">Brachionus muelleri</name>
    <dbReference type="NCBI Taxonomy" id="10195"/>
    <lineage>
        <taxon>Eukaryota</taxon>
        <taxon>Metazoa</taxon>
        <taxon>Spiralia</taxon>
        <taxon>Gnathifera</taxon>
        <taxon>Rotifera</taxon>
        <taxon>Eurotatoria</taxon>
        <taxon>Monogononta</taxon>
        <taxon>Pseudotrocha</taxon>
        <taxon>Ploima</taxon>
        <taxon>Brachionidae</taxon>
        <taxon>Brachionus</taxon>
    </lineage>
</organism>
<evidence type="ECO:0000313" key="2">
    <source>
        <dbReference type="Proteomes" id="UP000276133"/>
    </source>
</evidence>
<dbReference type="EMBL" id="REGN01001792">
    <property type="protein sequence ID" value="RNA32487.1"/>
    <property type="molecule type" value="Genomic_DNA"/>
</dbReference>
<sequence>MINFIDIFLSKNNKNSRIFIPLFFDKNNLMLKACFKISLAKKILIIEEINVLKKKLNSPILI</sequence>
<protein>
    <submittedName>
        <fullName evidence="1">Uncharacterized protein</fullName>
    </submittedName>
</protein>
<dbReference type="Proteomes" id="UP000276133">
    <property type="component" value="Unassembled WGS sequence"/>
</dbReference>
<evidence type="ECO:0000313" key="1">
    <source>
        <dbReference type="EMBL" id="RNA32487.1"/>
    </source>
</evidence>
<proteinExistence type="predicted"/>
<reference evidence="1 2" key="1">
    <citation type="journal article" date="2018" name="Sci. Rep.">
        <title>Genomic signatures of local adaptation to the degree of environmental predictability in rotifers.</title>
        <authorList>
            <person name="Franch-Gras L."/>
            <person name="Hahn C."/>
            <person name="Garcia-Roger E.M."/>
            <person name="Carmona M.J."/>
            <person name="Serra M."/>
            <person name="Gomez A."/>
        </authorList>
    </citation>
    <scope>NUCLEOTIDE SEQUENCE [LARGE SCALE GENOMIC DNA]</scope>
    <source>
        <strain evidence="1">HYR1</strain>
    </source>
</reference>
<gene>
    <name evidence="1" type="ORF">BpHYR1_006788</name>
</gene>
<accession>A0A3M7SA04</accession>
<comment type="caution">
    <text evidence="1">The sequence shown here is derived from an EMBL/GenBank/DDBJ whole genome shotgun (WGS) entry which is preliminary data.</text>
</comment>